<protein>
    <submittedName>
        <fullName evidence="1">Seed biotin-containing protein SBP65-like</fullName>
    </submittedName>
</protein>
<keyword evidence="2" id="KW-1185">Reference proteome</keyword>
<sequence length="47" mass="5143">ELASKSVDVVKGLAASAGETAKEFTSKKKDESWREYEAKRVSGQLQV</sequence>
<dbReference type="AlphaFoldDB" id="A0A392RU54"/>
<evidence type="ECO:0000313" key="1">
    <source>
        <dbReference type="EMBL" id="MCI40181.1"/>
    </source>
</evidence>
<reference evidence="1 2" key="1">
    <citation type="journal article" date="2018" name="Front. Plant Sci.">
        <title>Red Clover (Trifolium pratense) and Zigzag Clover (T. medium) - A Picture of Genomic Similarities and Differences.</title>
        <authorList>
            <person name="Dluhosova J."/>
            <person name="Istvanek J."/>
            <person name="Nedelnik J."/>
            <person name="Repkova J."/>
        </authorList>
    </citation>
    <scope>NUCLEOTIDE SEQUENCE [LARGE SCALE GENOMIC DNA]</scope>
    <source>
        <strain evidence="2">cv. 10/8</strain>
        <tissue evidence="1">Leaf</tissue>
    </source>
</reference>
<accession>A0A392RU54</accession>
<organism evidence="1 2">
    <name type="scientific">Trifolium medium</name>
    <dbReference type="NCBI Taxonomy" id="97028"/>
    <lineage>
        <taxon>Eukaryota</taxon>
        <taxon>Viridiplantae</taxon>
        <taxon>Streptophyta</taxon>
        <taxon>Embryophyta</taxon>
        <taxon>Tracheophyta</taxon>
        <taxon>Spermatophyta</taxon>
        <taxon>Magnoliopsida</taxon>
        <taxon>eudicotyledons</taxon>
        <taxon>Gunneridae</taxon>
        <taxon>Pentapetalae</taxon>
        <taxon>rosids</taxon>
        <taxon>fabids</taxon>
        <taxon>Fabales</taxon>
        <taxon>Fabaceae</taxon>
        <taxon>Papilionoideae</taxon>
        <taxon>50 kb inversion clade</taxon>
        <taxon>NPAAA clade</taxon>
        <taxon>Hologalegina</taxon>
        <taxon>IRL clade</taxon>
        <taxon>Trifolieae</taxon>
        <taxon>Trifolium</taxon>
    </lineage>
</organism>
<proteinExistence type="predicted"/>
<evidence type="ECO:0000313" key="2">
    <source>
        <dbReference type="Proteomes" id="UP000265520"/>
    </source>
</evidence>
<feature type="non-terminal residue" evidence="1">
    <location>
        <position position="1"/>
    </location>
</feature>
<dbReference type="EMBL" id="LXQA010276873">
    <property type="protein sequence ID" value="MCI40181.1"/>
    <property type="molecule type" value="Genomic_DNA"/>
</dbReference>
<dbReference type="Proteomes" id="UP000265520">
    <property type="component" value="Unassembled WGS sequence"/>
</dbReference>
<name>A0A392RU54_9FABA</name>
<comment type="caution">
    <text evidence="1">The sequence shown here is derived from an EMBL/GenBank/DDBJ whole genome shotgun (WGS) entry which is preliminary data.</text>
</comment>